<organism evidence="1 2">
    <name type="scientific">Bambusicola thoracicus</name>
    <name type="common">Chinese bamboo-partridge</name>
    <name type="synonym">Perdix thoracica</name>
    <dbReference type="NCBI Taxonomy" id="9083"/>
    <lineage>
        <taxon>Eukaryota</taxon>
        <taxon>Metazoa</taxon>
        <taxon>Chordata</taxon>
        <taxon>Craniata</taxon>
        <taxon>Vertebrata</taxon>
        <taxon>Euteleostomi</taxon>
        <taxon>Archelosauria</taxon>
        <taxon>Archosauria</taxon>
        <taxon>Dinosauria</taxon>
        <taxon>Saurischia</taxon>
        <taxon>Theropoda</taxon>
        <taxon>Coelurosauria</taxon>
        <taxon>Aves</taxon>
        <taxon>Neognathae</taxon>
        <taxon>Galloanserae</taxon>
        <taxon>Galliformes</taxon>
        <taxon>Phasianidae</taxon>
        <taxon>Perdicinae</taxon>
        <taxon>Bambusicola</taxon>
    </lineage>
</organism>
<dbReference type="EMBL" id="PPHD01096667">
    <property type="protein sequence ID" value="POI19673.1"/>
    <property type="molecule type" value="Genomic_DNA"/>
</dbReference>
<reference evidence="1 2" key="1">
    <citation type="submission" date="2018-01" db="EMBL/GenBank/DDBJ databases">
        <title>Comparison of the Chinese Bamboo Partridge and Red Junglefowl genome sequences highlights the importance of demography in genome evolution.</title>
        <authorList>
            <person name="Tiley G.P."/>
            <person name="Kimball R.T."/>
            <person name="Braun E.L."/>
            <person name="Burleigh J.G."/>
        </authorList>
    </citation>
    <scope>NUCLEOTIDE SEQUENCE [LARGE SCALE GENOMIC DNA]</scope>
    <source>
        <strain evidence="1">RTK389</strain>
        <tissue evidence="1">Blood</tissue>
    </source>
</reference>
<proteinExistence type="predicted"/>
<dbReference type="Proteomes" id="UP000237246">
    <property type="component" value="Unassembled WGS sequence"/>
</dbReference>
<keyword evidence="2" id="KW-1185">Reference proteome</keyword>
<evidence type="ECO:0000313" key="2">
    <source>
        <dbReference type="Proteomes" id="UP000237246"/>
    </source>
</evidence>
<protein>
    <submittedName>
        <fullName evidence="1">Uncharacterized protein</fullName>
    </submittedName>
</protein>
<dbReference type="AlphaFoldDB" id="A0A2P4S6F1"/>
<accession>A0A2P4S6F1</accession>
<sequence length="80" mass="8692">MISSTFGSASPPWRLHSSLPSPAGVLQGSCSWISERHIRTGVFFSFPERKKAKALHLCLGICVGISMGQFSQVETLSFAH</sequence>
<evidence type="ECO:0000313" key="1">
    <source>
        <dbReference type="EMBL" id="POI19673.1"/>
    </source>
</evidence>
<gene>
    <name evidence="1" type="ORF">CIB84_016582</name>
</gene>
<name>A0A2P4S6F1_BAMTH</name>
<comment type="caution">
    <text evidence="1">The sequence shown here is derived from an EMBL/GenBank/DDBJ whole genome shotgun (WGS) entry which is preliminary data.</text>
</comment>